<reference evidence="1 2" key="1">
    <citation type="journal article" date="2019" name="Front. Microbiol.">
        <title>In silico and Genetic Analyses of Cyclic Lipopeptide Synthetic Gene Clusters in Pseudomonas sp. 11K1.</title>
        <authorList>
            <person name="Zhao H."/>
            <person name="Liu Y.P."/>
            <person name="Zhang L.Q."/>
        </authorList>
    </citation>
    <scope>NUCLEOTIDE SEQUENCE [LARGE SCALE GENOMIC DNA]</scope>
    <source>
        <strain evidence="1 2">11K1</strain>
    </source>
</reference>
<protein>
    <submittedName>
        <fullName evidence="1">Transcriptional regulator</fullName>
    </submittedName>
</protein>
<evidence type="ECO:0000313" key="2">
    <source>
        <dbReference type="Proteomes" id="UP000296468"/>
    </source>
</evidence>
<dbReference type="KEGG" id="pvk:EPZ47_18450"/>
<dbReference type="Pfam" id="PF16867">
    <property type="entry name" value="DMSP_lyase"/>
    <property type="match status" value="1"/>
</dbReference>
<organism evidence="1 2">
    <name type="scientific">Pseudomonas viciae</name>
    <dbReference type="NCBI Taxonomy" id="2505979"/>
    <lineage>
        <taxon>Bacteria</taxon>
        <taxon>Pseudomonadati</taxon>
        <taxon>Pseudomonadota</taxon>
        <taxon>Gammaproteobacteria</taxon>
        <taxon>Pseudomonadales</taxon>
        <taxon>Pseudomonadaceae</taxon>
        <taxon>Pseudomonas</taxon>
    </lineage>
</organism>
<name>A0A4P7PJN9_9PSED</name>
<dbReference type="SUPFAM" id="SSF51182">
    <property type="entry name" value="RmlC-like cupins"/>
    <property type="match status" value="1"/>
</dbReference>
<dbReference type="GO" id="GO:0047869">
    <property type="term" value="F:dimethylpropiothetin dethiomethylase activity"/>
    <property type="evidence" value="ECO:0007669"/>
    <property type="project" value="InterPro"/>
</dbReference>
<dbReference type="AlphaFoldDB" id="A0A4P7PJN9"/>
<proteinExistence type="predicted"/>
<gene>
    <name evidence="1" type="ORF">EPZ47_18450</name>
</gene>
<accession>A0A4P7PJN9</accession>
<dbReference type="InterPro" id="IPR014710">
    <property type="entry name" value="RmlC-like_jellyroll"/>
</dbReference>
<dbReference type="InterPro" id="IPR011051">
    <property type="entry name" value="RmlC_Cupin_sf"/>
</dbReference>
<dbReference type="EMBL" id="CP035088">
    <property type="protein sequence ID" value="QBZ90612.1"/>
    <property type="molecule type" value="Genomic_DNA"/>
</dbReference>
<dbReference type="Proteomes" id="UP000296468">
    <property type="component" value="Chromosome"/>
</dbReference>
<dbReference type="InterPro" id="IPR031723">
    <property type="entry name" value="DMSP_lyase"/>
</dbReference>
<evidence type="ECO:0000313" key="1">
    <source>
        <dbReference type="EMBL" id="QBZ90612.1"/>
    </source>
</evidence>
<dbReference type="Gene3D" id="2.60.120.10">
    <property type="entry name" value="Jelly Rolls"/>
    <property type="match status" value="1"/>
</dbReference>
<sequence length="211" mass="23125">MGLKTMINSTEEPSWDRDIISNGDLLRRSLQNVLSGSGCDKAQAHTVSLNTAQWSIRETAEISNALPGFLERHLSEALDAAPRANESLVSILDALGTLLPHVTWINRQAKAGQDSAFVERHRHGMIAGPGGLFECSTLTLGLALMMPETCYPYHQHPPAEFYLVLSPGDWYREDVGWWNPGPGGLVFNPPSCVHAMKSMGVPLLALWGLMH</sequence>
<dbReference type="OrthoDB" id="9083851at2"/>